<evidence type="ECO:0000256" key="2">
    <source>
        <dbReference type="ARBA" id="ARBA00009928"/>
    </source>
</evidence>
<gene>
    <name evidence="6" type="ORF">JL107_00570</name>
</gene>
<dbReference type="InterPro" id="IPR002227">
    <property type="entry name" value="Tyrosinase_Cu-bd"/>
</dbReference>
<dbReference type="Gene3D" id="1.10.1280.10">
    <property type="entry name" value="Di-copper center containing domain from catechol oxidase"/>
    <property type="match status" value="1"/>
</dbReference>
<evidence type="ECO:0000256" key="3">
    <source>
        <dbReference type="ARBA" id="ARBA00022723"/>
    </source>
</evidence>
<dbReference type="PROSITE" id="PS00498">
    <property type="entry name" value="TYROSINASE_2"/>
    <property type="match status" value="1"/>
</dbReference>
<dbReference type="PANTHER" id="PTHR11474:SF126">
    <property type="entry name" value="TYROSINASE-LIKE PROTEIN TYR-1-RELATED"/>
    <property type="match status" value="1"/>
</dbReference>
<dbReference type="RefSeq" id="WP_205255077.1">
    <property type="nucleotide sequence ID" value="NZ_BAAAPV010000001.1"/>
</dbReference>
<dbReference type="InterPro" id="IPR050316">
    <property type="entry name" value="Tyrosinase/Hemocyanin"/>
</dbReference>
<evidence type="ECO:0000256" key="1">
    <source>
        <dbReference type="ARBA" id="ARBA00001973"/>
    </source>
</evidence>
<dbReference type="GO" id="GO:0046872">
    <property type="term" value="F:metal ion binding"/>
    <property type="evidence" value="ECO:0007669"/>
    <property type="project" value="UniProtKB-KW"/>
</dbReference>
<comment type="similarity">
    <text evidence="2">Belongs to the tyrosinase family.</text>
</comment>
<evidence type="ECO:0000313" key="7">
    <source>
        <dbReference type="Proteomes" id="UP000663801"/>
    </source>
</evidence>
<dbReference type="AlphaFoldDB" id="A0A938YHW7"/>
<protein>
    <submittedName>
        <fullName evidence="6">Tyrosinase family protein</fullName>
    </submittedName>
</protein>
<dbReference type="PANTHER" id="PTHR11474">
    <property type="entry name" value="TYROSINASE FAMILY MEMBER"/>
    <property type="match status" value="1"/>
</dbReference>
<keyword evidence="3" id="KW-0479">Metal-binding</keyword>
<organism evidence="6 7">
    <name type="scientific">Nakamurella flavida</name>
    <dbReference type="NCBI Taxonomy" id="363630"/>
    <lineage>
        <taxon>Bacteria</taxon>
        <taxon>Bacillati</taxon>
        <taxon>Actinomycetota</taxon>
        <taxon>Actinomycetes</taxon>
        <taxon>Nakamurellales</taxon>
        <taxon>Nakamurellaceae</taxon>
        <taxon>Nakamurella</taxon>
    </lineage>
</organism>
<evidence type="ECO:0000313" key="6">
    <source>
        <dbReference type="EMBL" id="MBM9474926.1"/>
    </source>
</evidence>
<comment type="caution">
    <text evidence="6">The sequence shown here is derived from an EMBL/GenBank/DDBJ whole genome shotgun (WGS) entry which is preliminary data.</text>
</comment>
<dbReference type="SUPFAM" id="SSF48056">
    <property type="entry name" value="Di-copper centre-containing domain"/>
    <property type="match status" value="1"/>
</dbReference>
<dbReference type="Pfam" id="PF00264">
    <property type="entry name" value="Tyrosinase"/>
    <property type="match status" value="1"/>
</dbReference>
<keyword evidence="7" id="KW-1185">Reference proteome</keyword>
<evidence type="ECO:0000256" key="4">
    <source>
        <dbReference type="ARBA" id="ARBA00023008"/>
    </source>
</evidence>
<dbReference type="InterPro" id="IPR008922">
    <property type="entry name" value="Di-copper_centre_dom_sf"/>
</dbReference>
<evidence type="ECO:0000259" key="5">
    <source>
        <dbReference type="PROSITE" id="PS00498"/>
    </source>
</evidence>
<proteinExistence type="inferred from homology"/>
<accession>A0A938YHW7</accession>
<name>A0A938YHW7_9ACTN</name>
<dbReference type="EMBL" id="JAERWL010000001">
    <property type="protein sequence ID" value="MBM9474926.1"/>
    <property type="molecule type" value="Genomic_DNA"/>
</dbReference>
<sequence>MATLRVRPNLLNLPLAQVQRITTAINVLKTSGQYDEFIKRHMRAMMIVVPAGSYSNAAHNSPIFLPWHRAFAWEFETALMKVDPTITGLPYWKWETATTLNGGNPKKSVLWTANYWGPDGDPANGDRVTTGPFKDWKAVLYNYTTTGFSLRSTPGIIRRMGRDPQSAVTTLPNEAQLADTLSYTTYDVAPYNSITNSFRGRMEGWTSGPRMHNQVHRYIGGDMTAGTSPNDPTFWLHHANVDRLWWQWQNAASPRRPYLPGADGPVGIRATDAMQGLLTTDTTPASVQDIGDFARLGYRYA</sequence>
<dbReference type="Proteomes" id="UP000663801">
    <property type="component" value="Unassembled WGS sequence"/>
</dbReference>
<reference evidence="6" key="1">
    <citation type="submission" date="2021-01" db="EMBL/GenBank/DDBJ databases">
        <title>KCTC 19127 draft genome.</title>
        <authorList>
            <person name="An D."/>
        </authorList>
    </citation>
    <scope>NUCLEOTIDE SEQUENCE</scope>
    <source>
        <strain evidence="6">KCTC 19127</strain>
    </source>
</reference>
<dbReference type="GO" id="GO:0016491">
    <property type="term" value="F:oxidoreductase activity"/>
    <property type="evidence" value="ECO:0007669"/>
    <property type="project" value="InterPro"/>
</dbReference>
<comment type="cofactor">
    <cofactor evidence="1">
        <name>Cu(2+)</name>
        <dbReference type="ChEBI" id="CHEBI:29036"/>
    </cofactor>
</comment>
<keyword evidence="4" id="KW-0186">Copper</keyword>
<dbReference type="PRINTS" id="PR00092">
    <property type="entry name" value="TYROSINASE"/>
</dbReference>
<feature type="domain" description="Tyrosinase copper-binding" evidence="5">
    <location>
        <begin position="231"/>
        <end position="242"/>
    </location>
</feature>